<accession>A0ABW2IHZ0</accession>
<dbReference type="PANTHER" id="PTHR30255">
    <property type="entry name" value="SINGLE-STRANDED-DNA-SPECIFIC EXONUCLEASE RECJ"/>
    <property type="match status" value="1"/>
</dbReference>
<dbReference type="PANTHER" id="PTHR30255:SF2">
    <property type="entry name" value="SINGLE-STRANDED-DNA-SPECIFIC EXONUCLEASE RECJ"/>
    <property type="match status" value="1"/>
</dbReference>
<name>A0ABW2IHZ0_9PROT</name>
<gene>
    <name evidence="9" type="primary">recJ</name>
    <name evidence="9" type="ORF">ACFQS8_03845</name>
</gene>
<evidence type="ECO:0000256" key="3">
    <source>
        <dbReference type="ARBA" id="ARBA00022722"/>
    </source>
</evidence>
<dbReference type="InterPro" id="IPR001667">
    <property type="entry name" value="DDH_dom"/>
</dbReference>
<keyword evidence="10" id="KW-1185">Reference proteome</keyword>
<dbReference type="SUPFAM" id="SSF64182">
    <property type="entry name" value="DHH phosphoesterases"/>
    <property type="match status" value="1"/>
</dbReference>
<feature type="domain" description="RecJ OB" evidence="8">
    <location>
        <begin position="498"/>
        <end position="604"/>
    </location>
</feature>
<sequence length="610" mass="64670">MSRSAFLDSSHELPVDETGPAFLGVEQSLTGRKWRSRPVEEGHANALAQKLGKSNIIGRLLAGRGIGIEEAGSYFTPTLKELFPDPSSFTDMDAAIEVILDALVNGRRVAVLADYDVDGGTSAAILTKYFRAWGHDLLLYVPDRLTEGYGPSPEAFKSLQEQGAELVITVDCGAAAVEALETAHEIGVQVVVLDHHLMQSAPPPAAAVVNPNRPDCESGCGHLCAAGVVFILTAGLNRLARQRGVAPDNGLPDPMKWLDLCALGTLCDMAPLKGVNRAFVNAGLKVLARMDNIGLEALSQVSGVEAPKSVYHATFLLGPRLNAGGRIGDPWIAAKLLGCEDRKEALVLAERLHALNEARKEIEADILDEATRMVEVRLSEKPNAGAIVVGGEGWHPGVIGIVAGRLKEKYHRPTIVIGWGEDLGPVAKGSGRSVAGVNLGDLIAQASREGVILSGGGHAMAAGLSLEPSQLDGFREFMEAHTLDAKKELAEARVLDFDGLLSPASASGDLLESIEAAGPYGAGAPEPLFALANVRPNNVRRVGVDHLSFEILGEDGGKLRAIAFRVADTDLGQVILSCKPMHLAGKLKPDEWRGAGKVQFEVLDGFFQNN</sequence>
<dbReference type="InterPro" id="IPR038763">
    <property type="entry name" value="DHH_sf"/>
</dbReference>
<dbReference type="InterPro" id="IPR041122">
    <property type="entry name" value="RecJ_OB"/>
</dbReference>
<evidence type="ECO:0000313" key="9">
    <source>
        <dbReference type="EMBL" id="MFC7290736.1"/>
    </source>
</evidence>
<dbReference type="Pfam" id="PF01368">
    <property type="entry name" value="DHH"/>
    <property type="match status" value="1"/>
</dbReference>
<proteinExistence type="inferred from homology"/>
<feature type="domain" description="DDH" evidence="6">
    <location>
        <begin position="108"/>
        <end position="265"/>
    </location>
</feature>
<dbReference type="InterPro" id="IPR003156">
    <property type="entry name" value="DHHA1_dom"/>
</dbReference>
<dbReference type="Gene3D" id="3.90.1640.30">
    <property type="match status" value="1"/>
</dbReference>
<dbReference type="RefSeq" id="WP_382165880.1">
    <property type="nucleotide sequence ID" value="NZ_JBHTBR010000002.1"/>
</dbReference>
<keyword evidence="5 9" id="KW-0269">Exonuclease</keyword>
<evidence type="ECO:0000256" key="2">
    <source>
        <dbReference type="ARBA" id="ARBA00019841"/>
    </source>
</evidence>
<evidence type="ECO:0000256" key="5">
    <source>
        <dbReference type="ARBA" id="ARBA00022839"/>
    </source>
</evidence>
<keyword evidence="3" id="KW-0540">Nuclease</keyword>
<evidence type="ECO:0000259" key="7">
    <source>
        <dbReference type="Pfam" id="PF02272"/>
    </source>
</evidence>
<feature type="domain" description="DHHA1" evidence="7">
    <location>
        <begin position="387"/>
        <end position="480"/>
    </location>
</feature>
<comment type="caution">
    <text evidence="9">The sequence shown here is derived from an EMBL/GenBank/DDBJ whole genome shotgun (WGS) entry which is preliminary data.</text>
</comment>
<reference evidence="10" key="1">
    <citation type="journal article" date="2019" name="Int. J. Syst. Evol. Microbiol.">
        <title>The Global Catalogue of Microorganisms (GCM) 10K type strain sequencing project: providing services to taxonomists for standard genome sequencing and annotation.</title>
        <authorList>
            <consortium name="The Broad Institute Genomics Platform"/>
            <consortium name="The Broad Institute Genome Sequencing Center for Infectious Disease"/>
            <person name="Wu L."/>
            <person name="Ma J."/>
        </authorList>
    </citation>
    <scope>NUCLEOTIDE SEQUENCE [LARGE SCALE GENOMIC DNA]</scope>
    <source>
        <strain evidence="10">CCUG 51308</strain>
    </source>
</reference>
<dbReference type="Pfam" id="PF17768">
    <property type="entry name" value="RecJ_OB"/>
    <property type="match status" value="1"/>
</dbReference>
<evidence type="ECO:0000259" key="6">
    <source>
        <dbReference type="Pfam" id="PF01368"/>
    </source>
</evidence>
<dbReference type="Proteomes" id="UP001596492">
    <property type="component" value="Unassembled WGS sequence"/>
</dbReference>
<dbReference type="Pfam" id="PF02272">
    <property type="entry name" value="DHHA1"/>
    <property type="match status" value="1"/>
</dbReference>
<evidence type="ECO:0000259" key="8">
    <source>
        <dbReference type="Pfam" id="PF17768"/>
    </source>
</evidence>
<dbReference type="Gene3D" id="3.10.310.30">
    <property type="match status" value="1"/>
</dbReference>
<dbReference type="NCBIfam" id="TIGR00644">
    <property type="entry name" value="recJ"/>
    <property type="match status" value="1"/>
</dbReference>
<dbReference type="InterPro" id="IPR051673">
    <property type="entry name" value="SSDNA_exonuclease_RecJ"/>
</dbReference>
<comment type="similarity">
    <text evidence="1">Belongs to the RecJ family.</text>
</comment>
<protein>
    <recommendedName>
        <fullName evidence="2">Single-stranded-DNA-specific exonuclease RecJ</fullName>
    </recommendedName>
</protein>
<dbReference type="GO" id="GO:0004527">
    <property type="term" value="F:exonuclease activity"/>
    <property type="evidence" value="ECO:0007669"/>
    <property type="project" value="UniProtKB-KW"/>
</dbReference>
<organism evidence="9 10">
    <name type="scientific">Hirschia litorea</name>
    <dbReference type="NCBI Taxonomy" id="1199156"/>
    <lineage>
        <taxon>Bacteria</taxon>
        <taxon>Pseudomonadati</taxon>
        <taxon>Pseudomonadota</taxon>
        <taxon>Alphaproteobacteria</taxon>
        <taxon>Hyphomonadales</taxon>
        <taxon>Hyphomonadaceae</taxon>
        <taxon>Hirschia</taxon>
    </lineage>
</organism>
<dbReference type="EMBL" id="JBHTBR010000002">
    <property type="protein sequence ID" value="MFC7290736.1"/>
    <property type="molecule type" value="Genomic_DNA"/>
</dbReference>
<keyword evidence="4" id="KW-0378">Hydrolase</keyword>
<evidence type="ECO:0000313" key="10">
    <source>
        <dbReference type="Proteomes" id="UP001596492"/>
    </source>
</evidence>
<evidence type="ECO:0000256" key="1">
    <source>
        <dbReference type="ARBA" id="ARBA00005915"/>
    </source>
</evidence>
<evidence type="ECO:0000256" key="4">
    <source>
        <dbReference type="ARBA" id="ARBA00022801"/>
    </source>
</evidence>
<dbReference type="InterPro" id="IPR004610">
    <property type="entry name" value="RecJ"/>
</dbReference>